<comment type="similarity">
    <text evidence="1">Belongs to the GDAP2 family.</text>
</comment>
<sequence>MDSLQSFDPLQAFAFSSKPQISRVELDSLTSWSSAAPNHDKSTRKEVKFAIDEELNRRVFLWEGKLWELAADGIVNSTNESMSDRTGVSGSILSHGGSQLEEEIYQTEGCRTGECRMTRGHALPCKKIIHTVGPRYNDRYVTAAESALHYCYRNALELAVETNLSSLAFCCVYTERKGYPRRDAAHIAIRTVRRFLEQFSSSKEKSADRGLSHVVFCVDNRKDYDIYNDLLRIYFPRNADDIQYQIEKIPEDIGNEKGEPVVDERKVRISAMPGQEEERAVITAGETVTEQFASTESFQSFASMTSAPDASRLSTTSGGGGGGWGSSDFQTNEQLYEQYLRKSLSVDVRHVSRHDFLYRSGQDNNGRPVFVLVGNRFPARDLEDDHVILHLIKTMDNQVHVPYSIVYVHSNFSVALNQPLPSLFSRIHEVLDRRFKKNIKRLYVVHPSMSSRTILVGLRALFSPKFWQKVVYCEKVAHLYEHCKRNEVILPDDVMDYEKEQENSLMNQFFSWSL</sequence>
<dbReference type="Pfam" id="PF13716">
    <property type="entry name" value="CRAL_TRIO_2"/>
    <property type="match status" value="1"/>
</dbReference>
<reference evidence="4" key="1">
    <citation type="submission" date="2021-01" db="EMBL/GenBank/DDBJ databases">
        <authorList>
            <person name="Corre E."/>
            <person name="Pelletier E."/>
            <person name="Niang G."/>
            <person name="Scheremetjew M."/>
            <person name="Finn R."/>
            <person name="Kale V."/>
            <person name="Holt S."/>
            <person name="Cochrane G."/>
            <person name="Meng A."/>
            <person name="Brown T."/>
            <person name="Cohen L."/>
        </authorList>
    </citation>
    <scope>NUCLEOTIDE SEQUENCE</scope>
    <source>
        <strain evidence="4">CCMP 2712</strain>
    </source>
</reference>
<dbReference type="SMART" id="SM00516">
    <property type="entry name" value="SEC14"/>
    <property type="match status" value="1"/>
</dbReference>
<dbReference type="SUPFAM" id="SSF52949">
    <property type="entry name" value="Macro domain-like"/>
    <property type="match status" value="1"/>
</dbReference>
<feature type="domain" description="Macro" evidence="3">
    <location>
        <begin position="46"/>
        <end position="235"/>
    </location>
</feature>
<dbReference type="InterPro" id="IPR036865">
    <property type="entry name" value="CRAL-TRIO_dom_sf"/>
</dbReference>
<dbReference type="SMART" id="SM00506">
    <property type="entry name" value="A1pp"/>
    <property type="match status" value="1"/>
</dbReference>
<evidence type="ECO:0000313" key="4">
    <source>
        <dbReference type="EMBL" id="CAE2296575.1"/>
    </source>
</evidence>
<dbReference type="CDD" id="cd02905">
    <property type="entry name" value="Macro_GDAP2-like"/>
    <property type="match status" value="1"/>
</dbReference>
<feature type="domain" description="CRAL-TRIO" evidence="2">
    <location>
        <begin position="361"/>
        <end position="502"/>
    </location>
</feature>
<dbReference type="SUPFAM" id="SSF52087">
    <property type="entry name" value="CRAL/TRIO domain"/>
    <property type="match status" value="1"/>
</dbReference>
<dbReference type="Gene3D" id="3.40.525.10">
    <property type="entry name" value="CRAL-TRIO lipid binding domain"/>
    <property type="match status" value="1"/>
</dbReference>
<gene>
    <name evidence="4" type="ORF">GTHE00462_LOCUS13761</name>
</gene>
<protein>
    <recommendedName>
        <fullName evidence="5">Macro domain-containing protein</fullName>
    </recommendedName>
</protein>
<dbReference type="InterPro" id="IPR035793">
    <property type="entry name" value="Macro_GDAP2"/>
</dbReference>
<organism evidence="4">
    <name type="scientific">Guillardia theta</name>
    <name type="common">Cryptophyte</name>
    <name type="synonym">Cryptomonas phi</name>
    <dbReference type="NCBI Taxonomy" id="55529"/>
    <lineage>
        <taxon>Eukaryota</taxon>
        <taxon>Cryptophyceae</taxon>
        <taxon>Pyrenomonadales</taxon>
        <taxon>Geminigeraceae</taxon>
        <taxon>Guillardia</taxon>
    </lineage>
</organism>
<dbReference type="CDD" id="cd00170">
    <property type="entry name" value="SEC14"/>
    <property type="match status" value="1"/>
</dbReference>
<dbReference type="Pfam" id="PF01661">
    <property type="entry name" value="Macro"/>
    <property type="match status" value="1"/>
</dbReference>
<name>A0A7S4KJ18_GUITH</name>
<accession>A0A7S4KJ18</accession>
<dbReference type="PROSITE" id="PS51154">
    <property type="entry name" value="MACRO"/>
    <property type="match status" value="1"/>
</dbReference>
<evidence type="ECO:0008006" key="5">
    <source>
        <dbReference type="Google" id="ProtNLM"/>
    </source>
</evidence>
<dbReference type="InterPro" id="IPR002589">
    <property type="entry name" value="Macro_dom"/>
</dbReference>
<dbReference type="PANTHER" id="PTHR11106">
    <property type="entry name" value="GANGLIOSIDE INDUCED DIFFERENTIATION ASSOCIATED PROTEIN 2-RELATED"/>
    <property type="match status" value="1"/>
</dbReference>
<dbReference type="EMBL" id="HBKN01017447">
    <property type="protein sequence ID" value="CAE2296575.1"/>
    <property type="molecule type" value="Transcribed_RNA"/>
</dbReference>
<dbReference type="InterPro" id="IPR043472">
    <property type="entry name" value="Macro_dom-like"/>
</dbReference>
<evidence type="ECO:0000256" key="1">
    <source>
        <dbReference type="ARBA" id="ARBA00008355"/>
    </source>
</evidence>
<dbReference type="InterPro" id="IPR001251">
    <property type="entry name" value="CRAL-TRIO_dom"/>
</dbReference>
<dbReference type="Gene3D" id="3.40.220.10">
    <property type="entry name" value="Leucine Aminopeptidase, subunit E, domain 1"/>
    <property type="match status" value="1"/>
</dbReference>
<dbReference type="PROSITE" id="PS50191">
    <property type="entry name" value="CRAL_TRIO"/>
    <property type="match status" value="1"/>
</dbReference>
<evidence type="ECO:0000259" key="3">
    <source>
        <dbReference type="PROSITE" id="PS51154"/>
    </source>
</evidence>
<dbReference type="AlphaFoldDB" id="A0A7S4KJ18"/>
<evidence type="ECO:0000259" key="2">
    <source>
        <dbReference type="PROSITE" id="PS50191"/>
    </source>
</evidence>
<dbReference type="PANTHER" id="PTHR11106:SF72">
    <property type="entry name" value="GANGLIOSIDE-INDUCED DIFFERENTIATION-ASSOCIATED PROTEIN 2"/>
    <property type="match status" value="1"/>
</dbReference>
<proteinExistence type="inferred from homology"/>